<dbReference type="Pfam" id="PF00664">
    <property type="entry name" value="ABC_membrane"/>
    <property type="match status" value="2"/>
</dbReference>
<keyword evidence="14" id="KW-1185">Reference proteome</keyword>
<dbReference type="PROSITE" id="PS00211">
    <property type="entry name" value="ABC_TRANSPORTER_1"/>
    <property type="match status" value="1"/>
</dbReference>
<dbReference type="InterPro" id="IPR027417">
    <property type="entry name" value="P-loop_NTPase"/>
</dbReference>
<feature type="transmembrane region" description="Helical" evidence="10">
    <location>
        <begin position="169"/>
        <end position="186"/>
    </location>
</feature>
<evidence type="ECO:0000256" key="8">
    <source>
        <dbReference type="ARBA" id="ARBA00023136"/>
    </source>
</evidence>
<proteinExistence type="predicted"/>
<feature type="region of interest" description="Disordered" evidence="9">
    <location>
        <begin position="414"/>
        <end position="476"/>
    </location>
</feature>
<feature type="transmembrane region" description="Helical" evidence="10">
    <location>
        <begin position="980"/>
        <end position="1003"/>
    </location>
</feature>
<evidence type="ECO:0000256" key="1">
    <source>
        <dbReference type="ARBA" id="ARBA00004141"/>
    </source>
</evidence>
<dbReference type="PANTHER" id="PTHR24223">
    <property type="entry name" value="ATP-BINDING CASSETTE SUB-FAMILY C"/>
    <property type="match status" value="1"/>
</dbReference>
<evidence type="ECO:0000256" key="7">
    <source>
        <dbReference type="ARBA" id="ARBA00022989"/>
    </source>
</evidence>
<feature type="transmembrane region" description="Helical" evidence="10">
    <location>
        <begin position="1125"/>
        <end position="1143"/>
    </location>
</feature>
<organism evidence="13 14">
    <name type="scientific">Psilocybe cf. subviscida</name>
    <dbReference type="NCBI Taxonomy" id="2480587"/>
    <lineage>
        <taxon>Eukaryota</taxon>
        <taxon>Fungi</taxon>
        <taxon>Dikarya</taxon>
        <taxon>Basidiomycota</taxon>
        <taxon>Agaricomycotina</taxon>
        <taxon>Agaricomycetes</taxon>
        <taxon>Agaricomycetidae</taxon>
        <taxon>Agaricales</taxon>
        <taxon>Agaricineae</taxon>
        <taxon>Strophariaceae</taxon>
        <taxon>Psilocybe</taxon>
    </lineage>
</organism>
<feature type="transmembrane region" description="Helical" evidence="10">
    <location>
        <begin position="320"/>
        <end position="345"/>
    </location>
</feature>
<evidence type="ECO:0000259" key="12">
    <source>
        <dbReference type="PROSITE" id="PS50929"/>
    </source>
</evidence>
<accession>A0A8H5BI95</accession>
<dbReference type="SUPFAM" id="SSF52540">
    <property type="entry name" value="P-loop containing nucleoside triphosphate hydrolases"/>
    <property type="match status" value="2"/>
</dbReference>
<dbReference type="Proteomes" id="UP000567179">
    <property type="component" value="Unassembled WGS sequence"/>
</dbReference>
<feature type="domain" description="ABC transporter" evidence="11">
    <location>
        <begin position="1300"/>
        <end position="1537"/>
    </location>
</feature>
<keyword evidence="3 10" id="KW-0812">Transmembrane</keyword>
<evidence type="ECO:0000313" key="13">
    <source>
        <dbReference type="EMBL" id="KAF5323760.1"/>
    </source>
</evidence>
<feature type="transmembrane region" description="Helical" evidence="10">
    <location>
        <begin position="141"/>
        <end position="162"/>
    </location>
</feature>
<reference evidence="13 14" key="1">
    <citation type="journal article" date="2020" name="ISME J.">
        <title>Uncovering the hidden diversity of litter-decomposition mechanisms in mushroom-forming fungi.</title>
        <authorList>
            <person name="Floudas D."/>
            <person name="Bentzer J."/>
            <person name="Ahren D."/>
            <person name="Johansson T."/>
            <person name="Persson P."/>
            <person name="Tunlid A."/>
        </authorList>
    </citation>
    <scope>NUCLEOTIDE SEQUENCE [LARGE SCALE GENOMIC DNA]</scope>
    <source>
        <strain evidence="13 14">CBS 101986</strain>
    </source>
</reference>
<evidence type="ECO:0000256" key="5">
    <source>
        <dbReference type="ARBA" id="ARBA00022741"/>
    </source>
</evidence>
<dbReference type="GO" id="GO:0016020">
    <property type="term" value="C:membrane"/>
    <property type="evidence" value="ECO:0007669"/>
    <property type="project" value="UniProtKB-SubCell"/>
</dbReference>
<dbReference type="InterPro" id="IPR011527">
    <property type="entry name" value="ABC1_TM_dom"/>
</dbReference>
<keyword evidence="5" id="KW-0547">Nucleotide-binding</keyword>
<comment type="caution">
    <text evidence="13">The sequence shown here is derived from an EMBL/GenBank/DDBJ whole genome shotgun (WGS) entry which is preliminary data.</text>
</comment>
<dbReference type="FunFam" id="1.20.1560.10:FF:000013">
    <property type="entry name" value="ABC transporter C family member 2"/>
    <property type="match status" value="1"/>
</dbReference>
<gene>
    <name evidence="13" type="ORF">D9619_012892</name>
</gene>
<dbReference type="PANTHER" id="PTHR24223:SF356">
    <property type="entry name" value="ATP-BINDING CASSETTE TRANSPORTER ABC4"/>
    <property type="match status" value="1"/>
</dbReference>
<protein>
    <recommendedName>
        <fullName evidence="15">P-loop containing nucleoside triphosphate hydrolase protein</fullName>
    </recommendedName>
</protein>
<dbReference type="FunFam" id="3.40.50.300:FF:000838">
    <property type="entry name" value="ABC multidrug transporter (Eurofung)"/>
    <property type="match status" value="1"/>
</dbReference>
<dbReference type="GO" id="GO:0016887">
    <property type="term" value="F:ATP hydrolysis activity"/>
    <property type="evidence" value="ECO:0007669"/>
    <property type="project" value="InterPro"/>
</dbReference>
<feature type="transmembrane region" description="Helical" evidence="10">
    <location>
        <begin position="206"/>
        <end position="226"/>
    </location>
</feature>
<feature type="transmembrane region" description="Helical" evidence="10">
    <location>
        <begin position="523"/>
        <end position="545"/>
    </location>
</feature>
<feature type="transmembrane region" description="Helical" evidence="10">
    <location>
        <begin position="30"/>
        <end position="53"/>
    </location>
</feature>
<evidence type="ECO:0000256" key="4">
    <source>
        <dbReference type="ARBA" id="ARBA00022737"/>
    </source>
</evidence>
<dbReference type="SUPFAM" id="SSF90123">
    <property type="entry name" value="ABC transporter transmembrane region"/>
    <property type="match status" value="2"/>
</dbReference>
<dbReference type="InterPro" id="IPR036640">
    <property type="entry name" value="ABC1_TM_sf"/>
</dbReference>
<feature type="domain" description="ABC transmembrane type-1" evidence="12">
    <location>
        <begin position="321"/>
        <end position="649"/>
    </location>
</feature>
<feature type="transmembrane region" description="Helical" evidence="10">
    <location>
        <begin position="101"/>
        <end position="121"/>
    </location>
</feature>
<evidence type="ECO:0000259" key="11">
    <source>
        <dbReference type="PROSITE" id="PS50893"/>
    </source>
</evidence>
<dbReference type="Gene3D" id="1.20.1560.10">
    <property type="entry name" value="ABC transporter type 1, transmembrane domain"/>
    <property type="match status" value="2"/>
</dbReference>
<keyword evidence="6" id="KW-0067">ATP-binding</keyword>
<feature type="transmembrane region" description="Helical" evidence="10">
    <location>
        <begin position="1208"/>
        <end position="1228"/>
    </location>
</feature>
<dbReference type="CDD" id="cd03250">
    <property type="entry name" value="ABCC_MRP_domain1"/>
    <property type="match status" value="1"/>
</dbReference>
<evidence type="ECO:0000313" key="14">
    <source>
        <dbReference type="Proteomes" id="UP000567179"/>
    </source>
</evidence>
<dbReference type="Pfam" id="PF00005">
    <property type="entry name" value="ABC_tran"/>
    <property type="match status" value="2"/>
</dbReference>
<evidence type="ECO:0000256" key="10">
    <source>
        <dbReference type="SAM" id="Phobius"/>
    </source>
</evidence>
<dbReference type="InterPro" id="IPR050173">
    <property type="entry name" value="ABC_transporter_C-like"/>
</dbReference>
<sequence length="1552" mass="172098">MSFTDWDPPQIVILSDIHPQIPTWIPQNTLAIPLMIALCFAFTHLVYGAIFWARLLRKASRPSYDALSDEEDTLSDGEETLLARISARAHQLGGWKITSFMAVRLAGCLALLILSCLSLKYELRVHRFPELFAFKHLCRTPSFWIVITYLYSAILAVVSLSSNSWSISVTRYNIILLLSVFAVYAYRDLWPLATYTKQPQEASEGAILWLKICILAVTAIVVPLFIPRRYVPVDPKDPMPVANAEQTSSLFDRISYGYLNPVISAASRVCHLSAEDMPPMMDSDASKNLREYAFPLLDTYSGAKNRHITVGLLRVFWKQLIIMCASLGANSLSAFCSPIAIFHILQYLERGSGDDDIHPWFWIIVLAFGSVAGEVTFQSYVFHATRMQVHLESLLTQLIFEHSLRIRVTSGATMARTMRQSEEPQPPQDSPQTVVETEGADSQSSITVSSKGGGGKDAPKDASNETRDEDGNRRDNHIGKIMNLMTTDLTRIGAAKELTFLLVEMPLQTTFAVVFLYKTLGWSSLIGIAVTILFLPIPGYVAKLLHDIERKRMESADTRVQKVSEVLDVLRMIKLFGWEQKMMTEIEKVRNDELSVLFRYKILESLADIVNNLLPNITMVVTYAVFTLVMKQQLTPSIIFSTLTVFNMLRKVSLDRLNDFLKTTELLDIYSVPESPPPNGTLPTVSNDADEIGFRQVSFAWSAASLKDSSPATRRAFKLNIPNEVIFKSNSFNLVVGPTGSGKNSILMALLGEMHLMPAGPRSWCNLDRSRGVAYAAQESWVQNETIRKNILFGETYNEARYKKVLHQCALNKDLELFHAGDLTEVGEKGITLSGGQKARVTLARAIYSSAQVLLLDDILAALDAHTASWIVKCCFKSDLVRGRTVILVTHNVPLLLPISDLIISIGMDGSVRANPAGTVNVEDTSSPVAEHVLHSIQDTDVSGTTNQGKLILKEELVEGHVTWKSMKLFLSSHAGSHPFLFSALWLGCFMISDGLLLSQNWFLGFWGSQYETHDPSEVKVSYYLTLYASAILLTLVVEKTAFITYLFGSMRASKKINSLLIKSVLTSTFRWLDTTPIARIITRCTRDIEAVDGSIAERFLAVVQLTFSLATKLGAIILFAPLVFFPGLAIGAMGFYIGNLYLKAQLSAKREMSNARSPVLAHLNAAVSGIVSIRAYGAQEPFKTEASLRIDRYTHMSRIQSNLNRWVGARIDLLGTIYFAGLATYLIYGPRIGASDTGFILNAASDFSLMILLWVRFFNDFEVEANSLERIQGFIDIDHERSPIASGTPPATWPTSGDLHVKNLSARYSRGGPNILHNISFDVKSGERLAVVGRTGSGKSSLALALLRCIITDGDIVLDGKDTAKINLDDLRSRMTIIPQVPELLSGTLRKNLDPFDQHDDAVLNKALSSAGLFSLQEELEGTKLTLDADISSGGSNVSVGERQIIALARAFVRHSKILILDEATSAIDYKTDATIQRTLRQKLPTDVTVITIAHRLRTIMDSDRILVLDSGRIAECDKPSILLQREGSMFKALVDGSGDKDELYALNHRR</sequence>
<evidence type="ECO:0000256" key="3">
    <source>
        <dbReference type="ARBA" id="ARBA00022692"/>
    </source>
</evidence>
<evidence type="ECO:0000256" key="2">
    <source>
        <dbReference type="ARBA" id="ARBA00022448"/>
    </source>
</evidence>
<dbReference type="CDD" id="cd18604">
    <property type="entry name" value="ABC_6TM_VMR1_D2_like"/>
    <property type="match status" value="1"/>
</dbReference>
<keyword evidence="7 10" id="KW-1133">Transmembrane helix</keyword>
<name>A0A8H5BI95_9AGAR</name>
<comment type="subcellular location">
    <subcellularLocation>
        <location evidence="1">Membrane</location>
        <topology evidence="1">Multi-pass membrane protein</topology>
    </subcellularLocation>
</comment>
<keyword evidence="4" id="KW-0677">Repeat</keyword>
<feature type="domain" description="ABC transporter" evidence="11">
    <location>
        <begin position="704"/>
        <end position="933"/>
    </location>
</feature>
<dbReference type="GO" id="GO:0005524">
    <property type="term" value="F:ATP binding"/>
    <property type="evidence" value="ECO:0007669"/>
    <property type="project" value="UniProtKB-KW"/>
</dbReference>
<dbReference type="EMBL" id="JAACJJ010000017">
    <property type="protein sequence ID" value="KAF5323760.1"/>
    <property type="molecule type" value="Genomic_DNA"/>
</dbReference>
<dbReference type="InterPro" id="IPR017871">
    <property type="entry name" value="ABC_transporter-like_CS"/>
</dbReference>
<feature type="compositionally biased region" description="Basic and acidic residues" evidence="9">
    <location>
        <begin position="457"/>
        <end position="476"/>
    </location>
</feature>
<evidence type="ECO:0000256" key="9">
    <source>
        <dbReference type="SAM" id="MobiDB-lite"/>
    </source>
</evidence>
<dbReference type="CDD" id="cd03244">
    <property type="entry name" value="ABCC_MRP_domain2"/>
    <property type="match status" value="1"/>
</dbReference>
<dbReference type="OrthoDB" id="6500128at2759"/>
<feature type="transmembrane region" description="Helical" evidence="10">
    <location>
        <begin position="1023"/>
        <end position="1048"/>
    </location>
</feature>
<dbReference type="PROSITE" id="PS50929">
    <property type="entry name" value="ABC_TM1F"/>
    <property type="match status" value="2"/>
</dbReference>
<dbReference type="GO" id="GO:0140359">
    <property type="term" value="F:ABC-type transporter activity"/>
    <property type="evidence" value="ECO:0007669"/>
    <property type="project" value="InterPro"/>
</dbReference>
<dbReference type="InterPro" id="IPR003439">
    <property type="entry name" value="ABC_transporter-like_ATP-bd"/>
</dbReference>
<dbReference type="CDD" id="cd18596">
    <property type="entry name" value="ABC_6TM_VMR1_D1_like"/>
    <property type="match status" value="1"/>
</dbReference>
<feature type="transmembrane region" description="Helical" evidence="10">
    <location>
        <begin position="357"/>
        <end position="377"/>
    </location>
</feature>
<dbReference type="Gene3D" id="3.40.50.300">
    <property type="entry name" value="P-loop containing nucleotide triphosphate hydrolases"/>
    <property type="match status" value="2"/>
</dbReference>
<evidence type="ECO:0008006" key="15">
    <source>
        <dbReference type="Google" id="ProtNLM"/>
    </source>
</evidence>
<evidence type="ECO:0000256" key="6">
    <source>
        <dbReference type="ARBA" id="ARBA00022840"/>
    </source>
</evidence>
<dbReference type="InterPro" id="IPR003593">
    <property type="entry name" value="AAA+_ATPase"/>
</dbReference>
<keyword evidence="8 10" id="KW-0472">Membrane</keyword>
<dbReference type="PROSITE" id="PS50893">
    <property type="entry name" value="ABC_TRANSPORTER_2"/>
    <property type="match status" value="2"/>
</dbReference>
<keyword evidence="2" id="KW-0813">Transport</keyword>
<dbReference type="SMART" id="SM00382">
    <property type="entry name" value="AAA"/>
    <property type="match status" value="2"/>
</dbReference>
<feature type="domain" description="ABC transmembrane type-1" evidence="12">
    <location>
        <begin position="984"/>
        <end position="1263"/>
    </location>
</feature>